<name>A0A2W5B5Y0_9CORY</name>
<organism evidence="2 3">
    <name type="scientific">Corynebacterium urealyticum</name>
    <dbReference type="NCBI Taxonomy" id="43771"/>
    <lineage>
        <taxon>Bacteria</taxon>
        <taxon>Bacillati</taxon>
        <taxon>Actinomycetota</taxon>
        <taxon>Actinomycetes</taxon>
        <taxon>Mycobacteriales</taxon>
        <taxon>Corynebacteriaceae</taxon>
        <taxon>Corynebacterium</taxon>
    </lineage>
</organism>
<dbReference type="Proteomes" id="UP000249451">
    <property type="component" value="Unassembled WGS sequence"/>
</dbReference>
<evidence type="ECO:0000256" key="1">
    <source>
        <dbReference type="SAM" id="MobiDB-lite"/>
    </source>
</evidence>
<protein>
    <submittedName>
        <fullName evidence="2">MarR family transcriptional regulator</fullName>
    </submittedName>
</protein>
<accession>A0A2W5B5Y0</accession>
<dbReference type="EMBL" id="QFNY01000090">
    <property type="protein sequence ID" value="PZP01144.1"/>
    <property type="molecule type" value="Genomic_DNA"/>
</dbReference>
<feature type="region of interest" description="Disordered" evidence="1">
    <location>
        <begin position="65"/>
        <end position="88"/>
    </location>
</feature>
<sequence>MTPQAKVAEAITRGVTRPVDIALETGLGQGTVEVIMTHMERSAQLVREPIGGCPSTGCDRCPQSRGCSGASGNRGPVLLKLSSPPRHD</sequence>
<comment type="caution">
    <text evidence="2">The sequence shown here is derived from an EMBL/GenBank/DDBJ whole genome shotgun (WGS) entry which is preliminary data.</text>
</comment>
<proteinExistence type="predicted"/>
<gene>
    <name evidence="2" type="ORF">DI609_04895</name>
</gene>
<evidence type="ECO:0000313" key="3">
    <source>
        <dbReference type="Proteomes" id="UP000249451"/>
    </source>
</evidence>
<reference evidence="2 3" key="1">
    <citation type="submission" date="2017-11" db="EMBL/GenBank/DDBJ databases">
        <title>Infants hospitalized years apart are colonized by the same room-sourced microbial strains.</title>
        <authorList>
            <person name="Brooks B."/>
            <person name="Olm M.R."/>
            <person name="Firek B.A."/>
            <person name="Baker R."/>
            <person name="Thomas B.C."/>
            <person name="Morowitz M.J."/>
            <person name="Banfield J.F."/>
        </authorList>
    </citation>
    <scope>NUCLEOTIDE SEQUENCE [LARGE SCALE GENOMIC DNA]</scope>
    <source>
        <strain evidence="2">S2_012_000_R3_87</strain>
    </source>
</reference>
<evidence type="ECO:0000313" key="2">
    <source>
        <dbReference type="EMBL" id="PZP01144.1"/>
    </source>
</evidence>
<dbReference type="AlphaFoldDB" id="A0A2W5B5Y0"/>